<evidence type="ECO:0000259" key="6">
    <source>
        <dbReference type="PROSITE" id="PS50404"/>
    </source>
</evidence>
<dbReference type="PANTHER" id="PTHR11571:SF224">
    <property type="entry name" value="HEMATOPOIETIC PROSTAGLANDIN D SYNTHASE"/>
    <property type="match status" value="1"/>
</dbReference>
<accession>A0A9R0EVK1</accession>
<dbReference type="EC" id="2.5.1.18" evidence="2"/>
<dbReference type="SUPFAM" id="SSF52833">
    <property type="entry name" value="Thioredoxin-like"/>
    <property type="match status" value="1"/>
</dbReference>
<dbReference type="SFLD" id="SFLDG00363">
    <property type="entry name" value="AMPS_(cytGST):_Alpha-__Mu-__Pi"/>
    <property type="match status" value="1"/>
</dbReference>
<dbReference type="FunFam" id="3.40.30.10:FF:000035">
    <property type="entry name" value="hematopoietic prostaglandin D synthase"/>
    <property type="match status" value="1"/>
</dbReference>
<dbReference type="CDD" id="cd03039">
    <property type="entry name" value="GST_N_Sigma_like"/>
    <property type="match status" value="1"/>
</dbReference>
<comment type="catalytic activity">
    <reaction evidence="5">
        <text>RX + glutathione = an S-substituted glutathione + a halide anion + H(+)</text>
        <dbReference type="Rhea" id="RHEA:16437"/>
        <dbReference type="ChEBI" id="CHEBI:15378"/>
        <dbReference type="ChEBI" id="CHEBI:16042"/>
        <dbReference type="ChEBI" id="CHEBI:17792"/>
        <dbReference type="ChEBI" id="CHEBI:57925"/>
        <dbReference type="ChEBI" id="CHEBI:90779"/>
        <dbReference type="EC" id="2.5.1.18"/>
    </reaction>
</comment>
<dbReference type="PROSITE" id="PS50405">
    <property type="entry name" value="GST_CTER"/>
    <property type="match status" value="1"/>
</dbReference>
<dbReference type="GeneID" id="118271634"/>
<dbReference type="SUPFAM" id="SSF47616">
    <property type="entry name" value="GST C-terminal domain-like"/>
    <property type="match status" value="1"/>
</dbReference>
<name>A0A9R0EVK1_SPOFR</name>
<proteinExistence type="inferred from homology"/>
<dbReference type="InterPro" id="IPR036282">
    <property type="entry name" value="Glutathione-S-Trfase_C_sf"/>
</dbReference>
<dbReference type="Pfam" id="PF14497">
    <property type="entry name" value="GST_C_3"/>
    <property type="match status" value="1"/>
</dbReference>
<dbReference type="RefSeq" id="XP_050549799.1">
    <property type="nucleotide sequence ID" value="XM_050693842.1"/>
</dbReference>
<evidence type="ECO:0000313" key="10">
    <source>
        <dbReference type="RefSeq" id="XP_050549800.1"/>
    </source>
</evidence>
<keyword evidence="8" id="KW-1185">Reference proteome</keyword>
<feature type="domain" description="GST C-terminal" evidence="7">
    <location>
        <begin position="81"/>
        <end position="205"/>
    </location>
</feature>
<evidence type="ECO:0000313" key="8">
    <source>
        <dbReference type="Proteomes" id="UP000829999"/>
    </source>
</evidence>
<dbReference type="GO" id="GO:0006749">
    <property type="term" value="P:glutathione metabolic process"/>
    <property type="evidence" value="ECO:0007669"/>
    <property type="project" value="TreeGrafter"/>
</dbReference>
<comment type="subunit">
    <text evidence="1">Homodimer.</text>
</comment>
<dbReference type="Pfam" id="PF02798">
    <property type="entry name" value="GST_N"/>
    <property type="match status" value="1"/>
</dbReference>
<dbReference type="SFLD" id="SFLDS00019">
    <property type="entry name" value="Glutathione_Transferase_(cytos"/>
    <property type="match status" value="1"/>
</dbReference>
<protein>
    <recommendedName>
        <fullName evidence="2">glutathione transferase</fullName>
        <ecNumber evidence="2">2.5.1.18</ecNumber>
    </recommendedName>
</protein>
<dbReference type="InterPro" id="IPR010987">
    <property type="entry name" value="Glutathione-S-Trfase_C-like"/>
</dbReference>
<dbReference type="InterPro" id="IPR004046">
    <property type="entry name" value="GST_C"/>
</dbReference>
<dbReference type="Gene3D" id="1.20.1050.10">
    <property type="match status" value="1"/>
</dbReference>
<evidence type="ECO:0000256" key="5">
    <source>
        <dbReference type="ARBA" id="ARBA00047960"/>
    </source>
</evidence>
<dbReference type="PROSITE" id="PS50404">
    <property type="entry name" value="GST_NTER"/>
    <property type="match status" value="1"/>
</dbReference>
<evidence type="ECO:0000256" key="4">
    <source>
        <dbReference type="ARBA" id="ARBA00038317"/>
    </source>
</evidence>
<gene>
    <name evidence="9 10" type="primary">LOC118271634</name>
</gene>
<evidence type="ECO:0000256" key="2">
    <source>
        <dbReference type="ARBA" id="ARBA00012452"/>
    </source>
</evidence>
<keyword evidence="3" id="KW-0808">Transferase</keyword>
<dbReference type="GO" id="GO:0004364">
    <property type="term" value="F:glutathione transferase activity"/>
    <property type="evidence" value="ECO:0007669"/>
    <property type="project" value="UniProtKB-EC"/>
</dbReference>
<dbReference type="RefSeq" id="XP_050549800.1">
    <property type="nucleotide sequence ID" value="XM_050693843.1"/>
</dbReference>
<dbReference type="Proteomes" id="UP000829999">
    <property type="component" value="Chromosome 5"/>
</dbReference>
<dbReference type="SFLD" id="SFLDG01205">
    <property type="entry name" value="AMPS.1"/>
    <property type="match status" value="1"/>
</dbReference>
<dbReference type="InterPro" id="IPR040079">
    <property type="entry name" value="Glutathione_S-Trfase"/>
</dbReference>
<dbReference type="CDD" id="cd03192">
    <property type="entry name" value="GST_C_Sigma_like"/>
    <property type="match status" value="1"/>
</dbReference>
<dbReference type="FunFam" id="1.20.1050.10:FF:000030">
    <property type="entry name" value="Glutathione S-transferase S1"/>
    <property type="match status" value="1"/>
</dbReference>
<dbReference type="AlphaFoldDB" id="A0A9R0EVK1"/>
<dbReference type="InterPro" id="IPR004045">
    <property type="entry name" value="Glutathione_S-Trfase_N"/>
</dbReference>
<dbReference type="PANTHER" id="PTHR11571">
    <property type="entry name" value="GLUTATHIONE S-TRANSFERASE"/>
    <property type="match status" value="1"/>
</dbReference>
<dbReference type="GO" id="GO:0004602">
    <property type="term" value="F:glutathione peroxidase activity"/>
    <property type="evidence" value="ECO:0007669"/>
    <property type="project" value="UniProtKB-ARBA"/>
</dbReference>
<comment type="similarity">
    <text evidence="4">Belongs to the GST superfamily. Sigma family.</text>
</comment>
<sequence length="205" mass="23401">MPKYVFHYFPIKALGESVRLLLAYGGEGFEDHRIDFEDWPAFKPNTPFGQMPVLEFDGKQYAQSLAIARYLGHKYGLAGETLEDNLEIDQNVYLINDLRTMGSSACYEKDEVIKEQKYKEYSAGAFPDYLQKLNNIIVKNNGYVALGKLTWADFMFAGLYDHMKGMMRMPDLGENYPALQQVKDRVYSFPKVKAYADAVAAKLNS</sequence>
<evidence type="ECO:0000259" key="7">
    <source>
        <dbReference type="PROSITE" id="PS50405"/>
    </source>
</evidence>
<dbReference type="OrthoDB" id="414243at2759"/>
<dbReference type="Gene3D" id="3.40.30.10">
    <property type="entry name" value="Glutaredoxin"/>
    <property type="match status" value="1"/>
</dbReference>
<evidence type="ECO:0000256" key="1">
    <source>
        <dbReference type="ARBA" id="ARBA00011738"/>
    </source>
</evidence>
<reference evidence="9 10" key="1">
    <citation type="submission" date="2025-04" db="UniProtKB">
        <authorList>
            <consortium name="RefSeq"/>
        </authorList>
    </citation>
    <scope>IDENTIFICATION</scope>
    <source>
        <tissue evidence="9 10">Whole larval tissue</tissue>
    </source>
</reference>
<evidence type="ECO:0000313" key="9">
    <source>
        <dbReference type="RefSeq" id="XP_050549799.1"/>
    </source>
</evidence>
<evidence type="ECO:0000256" key="3">
    <source>
        <dbReference type="ARBA" id="ARBA00022679"/>
    </source>
</evidence>
<dbReference type="InterPro" id="IPR036249">
    <property type="entry name" value="Thioredoxin-like_sf"/>
</dbReference>
<dbReference type="InterPro" id="IPR050213">
    <property type="entry name" value="GST_superfamily"/>
</dbReference>
<feature type="domain" description="GST N-terminal" evidence="6">
    <location>
        <begin position="2"/>
        <end position="79"/>
    </location>
</feature>
<organism evidence="8 10">
    <name type="scientific">Spodoptera frugiperda</name>
    <name type="common">Fall armyworm</name>
    <dbReference type="NCBI Taxonomy" id="7108"/>
    <lineage>
        <taxon>Eukaryota</taxon>
        <taxon>Metazoa</taxon>
        <taxon>Ecdysozoa</taxon>
        <taxon>Arthropoda</taxon>
        <taxon>Hexapoda</taxon>
        <taxon>Insecta</taxon>
        <taxon>Pterygota</taxon>
        <taxon>Neoptera</taxon>
        <taxon>Endopterygota</taxon>
        <taxon>Lepidoptera</taxon>
        <taxon>Glossata</taxon>
        <taxon>Ditrysia</taxon>
        <taxon>Noctuoidea</taxon>
        <taxon>Noctuidae</taxon>
        <taxon>Amphipyrinae</taxon>
        <taxon>Spodoptera</taxon>
    </lineage>
</organism>